<accession>A0A397SP63</accession>
<reference evidence="2 3" key="1">
    <citation type="submission" date="2018-06" db="EMBL/GenBank/DDBJ databases">
        <title>Comparative genomics reveals the genomic features of Rhizophagus irregularis, R. cerebriforme, R. diaphanum and Gigaspora rosea, and their symbiotic lifestyle signature.</title>
        <authorList>
            <person name="Morin E."/>
            <person name="San Clemente H."/>
            <person name="Chen E.C.H."/>
            <person name="De La Providencia I."/>
            <person name="Hainaut M."/>
            <person name="Kuo A."/>
            <person name="Kohler A."/>
            <person name="Murat C."/>
            <person name="Tang N."/>
            <person name="Roy S."/>
            <person name="Loubradou J."/>
            <person name="Henrissat B."/>
            <person name="Grigoriev I.V."/>
            <person name="Corradi N."/>
            <person name="Roux C."/>
            <person name="Martin F.M."/>
        </authorList>
    </citation>
    <scope>NUCLEOTIDE SEQUENCE [LARGE SCALE GENOMIC DNA]</scope>
    <source>
        <strain evidence="2 3">DAOM 227022</strain>
    </source>
</reference>
<comment type="caution">
    <text evidence="2">The sequence shown here is derived from an EMBL/GenBank/DDBJ whole genome shotgun (WGS) entry which is preliminary data.</text>
</comment>
<evidence type="ECO:0000256" key="1">
    <source>
        <dbReference type="SAM" id="Phobius"/>
    </source>
</evidence>
<proteinExistence type="predicted"/>
<dbReference type="AlphaFoldDB" id="A0A397SP63"/>
<organism evidence="2 3">
    <name type="scientific">Glomus cerebriforme</name>
    <dbReference type="NCBI Taxonomy" id="658196"/>
    <lineage>
        <taxon>Eukaryota</taxon>
        <taxon>Fungi</taxon>
        <taxon>Fungi incertae sedis</taxon>
        <taxon>Mucoromycota</taxon>
        <taxon>Glomeromycotina</taxon>
        <taxon>Glomeromycetes</taxon>
        <taxon>Glomerales</taxon>
        <taxon>Glomeraceae</taxon>
        <taxon>Glomus</taxon>
    </lineage>
</organism>
<dbReference type="Gene3D" id="3.40.630.40">
    <property type="entry name" value="Zn-dependent exopeptidases"/>
    <property type="match status" value="1"/>
</dbReference>
<keyword evidence="1" id="KW-0812">Transmembrane</keyword>
<protein>
    <recommendedName>
        <fullName evidence="4">N-formylglutamate amidohydrolase</fullName>
    </recommendedName>
</protein>
<sequence>MARFQGRYQKNLLKNPKISVLIAVFFLFFILYISTSNFQSKSVAITNNSDSDISYLLAPSSYGYNNFSEFIPGHLPLILSIPHGGHLFPDEIPDRKQTIPGTIKSNDINTQEIGHLLSKRIMQRLNGRRPFIVVNHLGRSKIDVNRPLKEGVEIESGNETQIVWNDYHSFIRDAIDEVELRFGYGLLIDIHGHGHPENYIELGYVLSSATLSLSTNALDNNIEIASESSIRALYTRKQNVMSFSELLRGEYTSLGGKLQNLGYDTVPSHVHQFPMPNERYFHGGYSVQRYGSRHNEQVVDAIQIELPRFLRLGNKRLREHFVDNLAEALVWYIQKYYFPFKNVEM</sequence>
<keyword evidence="1" id="KW-0472">Membrane</keyword>
<evidence type="ECO:0000313" key="2">
    <source>
        <dbReference type="EMBL" id="RIA87798.1"/>
    </source>
</evidence>
<dbReference type="EMBL" id="QKYT01000292">
    <property type="protein sequence ID" value="RIA87798.1"/>
    <property type="molecule type" value="Genomic_DNA"/>
</dbReference>
<feature type="transmembrane region" description="Helical" evidence="1">
    <location>
        <begin position="20"/>
        <end position="38"/>
    </location>
</feature>
<keyword evidence="3" id="KW-1185">Reference proteome</keyword>
<name>A0A397SP63_9GLOM</name>
<keyword evidence="1" id="KW-1133">Transmembrane helix</keyword>
<dbReference type="Proteomes" id="UP000265703">
    <property type="component" value="Unassembled WGS sequence"/>
</dbReference>
<evidence type="ECO:0008006" key="4">
    <source>
        <dbReference type="Google" id="ProtNLM"/>
    </source>
</evidence>
<dbReference type="SUPFAM" id="SSF53187">
    <property type="entry name" value="Zn-dependent exopeptidases"/>
    <property type="match status" value="1"/>
</dbReference>
<gene>
    <name evidence="2" type="ORF">C1645_827278</name>
</gene>
<dbReference type="OrthoDB" id="71260at2759"/>
<evidence type="ECO:0000313" key="3">
    <source>
        <dbReference type="Proteomes" id="UP000265703"/>
    </source>
</evidence>